<dbReference type="AlphaFoldDB" id="A0A9P6NNI1"/>
<evidence type="ECO:0000313" key="2">
    <source>
        <dbReference type="EMBL" id="KAG0150405.1"/>
    </source>
</evidence>
<keyword evidence="3" id="KW-1185">Reference proteome</keyword>
<keyword evidence="1" id="KW-0472">Membrane</keyword>
<keyword evidence="1" id="KW-1133">Transmembrane helix</keyword>
<feature type="transmembrane region" description="Helical" evidence="1">
    <location>
        <begin position="22"/>
        <end position="42"/>
    </location>
</feature>
<organism evidence="2 3">
    <name type="scientific">Cronartium quercuum f. sp. fusiforme G11</name>
    <dbReference type="NCBI Taxonomy" id="708437"/>
    <lineage>
        <taxon>Eukaryota</taxon>
        <taxon>Fungi</taxon>
        <taxon>Dikarya</taxon>
        <taxon>Basidiomycota</taxon>
        <taxon>Pucciniomycotina</taxon>
        <taxon>Pucciniomycetes</taxon>
        <taxon>Pucciniales</taxon>
        <taxon>Coleosporiaceae</taxon>
        <taxon>Cronartium</taxon>
    </lineage>
</organism>
<accession>A0A9P6NNI1</accession>
<name>A0A9P6NNI1_9BASI</name>
<keyword evidence="1" id="KW-0812">Transmembrane</keyword>
<evidence type="ECO:0000256" key="1">
    <source>
        <dbReference type="SAM" id="Phobius"/>
    </source>
</evidence>
<dbReference type="Proteomes" id="UP000886653">
    <property type="component" value="Unassembled WGS sequence"/>
</dbReference>
<evidence type="ECO:0000313" key="3">
    <source>
        <dbReference type="Proteomes" id="UP000886653"/>
    </source>
</evidence>
<comment type="caution">
    <text evidence="2">The sequence shown here is derived from an EMBL/GenBank/DDBJ whole genome shotgun (WGS) entry which is preliminary data.</text>
</comment>
<gene>
    <name evidence="2" type="ORF">CROQUDRAFT_652309</name>
</gene>
<protein>
    <submittedName>
        <fullName evidence="2">Uncharacterized protein</fullName>
    </submittedName>
</protein>
<sequence>MSNAAANDPPKELNQALSLESLYSVAGLVAVVTGGGTGLRLFSLHPLSYLLC</sequence>
<reference evidence="2" key="1">
    <citation type="submission" date="2013-11" db="EMBL/GenBank/DDBJ databases">
        <title>Genome sequence of the fusiform rust pathogen reveals effectors for host alternation and coevolution with pine.</title>
        <authorList>
            <consortium name="DOE Joint Genome Institute"/>
            <person name="Smith K."/>
            <person name="Pendleton A."/>
            <person name="Kubisiak T."/>
            <person name="Anderson C."/>
            <person name="Salamov A."/>
            <person name="Aerts A."/>
            <person name="Riley R."/>
            <person name="Clum A."/>
            <person name="Lindquist E."/>
            <person name="Ence D."/>
            <person name="Campbell M."/>
            <person name="Kronenberg Z."/>
            <person name="Feau N."/>
            <person name="Dhillon B."/>
            <person name="Hamelin R."/>
            <person name="Burleigh J."/>
            <person name="Smith J."/>
            <person name="Yandell M."/>
            <person name="Nelson C."/>
            <person name="Grigoriev I."/>
            <person name="Davis J."/>
        </authorList>
    </citation>
    <scope>NUCLEOTIDE SEQUENCE</scope>
    <source>
        <strain evidence="2">G11</strain>
    </source>
</reference>
<proteinExistence type="predicted"/>
<dbReference type="EMBL" id="MU167219">
    <property type="protein sequence ID" value="KAG0150405.1"/>
    <property type="molecule type" value="Genomic_DNA"/>
</dbReference>